<sequence>MAESSEPVLFTKRAQRGTGQNAVDGVCLITRTKVRWEPSDPSKAQTAVLEISAITRTQQAPGKPFIKLDTATGPLVLGFTTVSDRDDAVDLLKQSKPAAPLKAATASPGGGDKLLVPSAVQAAALFQEDRDLESVYKSLVVAGILSEQEFWRTRQSQLRDALARAGSGGGGQRSKQRVGLPSAMLADVKPSADGQTEKVHFTLTPQSIQQIFVERPEVHRAYLAHVPRSMDEKAFWTRYFKQQYKRMAQRRRQGLTGDGGDDDEDELFAPFRKQLREQEAAQAKLAMGRVDPTVNVAADDGERLGGGFGALRDGASDLGGPRRRTALDSIAKDVNRHAAVVLEGAPEGLADLDMAGDGSEQQQQQQQQGRDTSSIAVALAAQQKAAAAKTAAAASAAVAGDGDSVSPERLREWQERAASALDDLTLDERHKQYTPLNITDPRSYFDSTAAAMADGPDGKQPTHHHHQQQQQQFTGAAAQSAASADAASALLAALDAIQPLALPNPPCDPDLASAVVLELSQDRDEELIREFGHVAAAALQLPPQDRTHGVQSLLLEHLRAEALKTNELLRHFWACMPLLSAIRAEKAANLARHLQEQRGLLASHMRHHPGSSQQVHVTMMLRPLAHAIDAALARYEAEAEERQRQQQKL</sequence>
<dbReference type="Gene3D" id="6.10.140.1200">
    <property type="match status" value="1"/>
</dbReference>
<feature type="compositionally biased region" description="Low complexity" evidence="1">
    <location>
        <begin position="468"/>
        <end position="479"/>
    </location>
</feature>
<dbReference type="GO" id="GO:0006289">
    <property type="term" value="P:nucleotide-excision repair"/>
    <property type="evidence" value="ECO:0007669"/>
    <property type="project" value="InterPro"/>
</dbReference>
<dbReference type="EMBL" id="SIDB01000001">
    <property type="protein sequence ID" value="KAI3438956.1"/>
    <property type="molecule type" value="Genomic_DNA"/>
</dbReference>
<gene>
    <name evidence="3" type="ORF">D9Q98_001370</name>
</gene>
<dbReference type="SMART" id="SM00751">
    <property type="entry name" value="BSD"/>
    <property type="match status" value="2"/>
</dbReference>
<feature type="region of interest" description="Disordered" evidence="1">
    <location>
        <begin position="349"/>
        <end position="372"/>
    </location>
</feature>
<reference evidence="3" key="1">
    <citation type="journal article" date="2019" name="Plant J.">
        <title>Chlorella vulgaris genome assembly and annotation reveals the molecular basis for metabolic acclimation to high light conditions.</title>
        <authorList>
            <person name="Cecchin M."/>
            <person name="Marcolungo L."/>
            <person name="Rossato M."/>
            <person name="Girolomoni L."/>
            <person name="Cosentino E."/>
            <person name="Cuine S."/>
            <person name="Li-Beisson Y."/>
            <person name="Delledonne M."/>
            <person name="Ballottari M."/>
        </authorList>
    </citation>
    <scope>NUCLEOTIDE SEQUENCE</scope>
    <source>
        <strain evidence="3">211/11P</strain>
    </source>
</reference>
<reference evidence="3" key="2">
    <citation type="submission" date="2020-11" db="EMBL/GenBank/DDBJ databases">
        <authorList>
            <person name="Cecchin M."/>
            <person name="Marcolungo L."/>
            <person name="Rossato M."/>
            <person name="Girolomoni L."/>
            <person name="Cosentino E."/>
            <person name="Cuine S."/>
            <person name="Li-Beisson Y."/>
            <person name="Delledonne M."/>
            <person name="Ballottari M."/>
        </authorList>
    </citation>
    <scope>NUCLEOTIDE SEQUENCE</scope>
    <source>
        <strain evidence="3">211/11P</strain>
        <tissue evidence="3">Whole cell</tissue>
    </source>
</reference>
<evidence type="ECO:0000256" key="1">
    <source>
        <dbReference type="SAM" id="MobiDB-lite"/>
    </source>
</evidence>
<feature type="domain" description="BSD" evidence="2">
    <location>
        <begin position="195"/>
        <end position="247"/>
    </location>
</feature>
<protein>
    <recommendedName>
        <fullName evidence="2">BSD domain-containing protein</fullName>
    </recommendedName>
</protein>
<name>A0A9D4Z3K3_CHLVU</name>
<dbReference type="InterPro" id="IPR027079">
    <property type="entry name" value="Tfb1/GTF2H1"/>
</dbReference>
<organism evidence="3 4">
    <name type="scientific">Chlorella vulgaris</name>
    <name type="common">Green alga</name>
    <dbReference type="NCBI Taxonomy" id="3077"/>
    <lineage>
        <taxon>Eukaryota</taxon>
        <taxon>Viridiplantae</taxon>
        <taxon>Chlorophyta</taxon>
        <taxon>core chlorophytes</taxon>
        <taxon>Trebouxiophyceae</taxon>
        <taxon>Chlorellales</taxon>
        <taxon>Chlorellaceae</taxon>
        <taxon>Chlorella clade</taxon>
        <taxon>Chlorella</taxon>
    </lineage>
</organism>
<dbReference type="Gene3D" id="1.10.3970.10">
    <property type="entry name" value="BSD domain"/>
    <property type="match status" value="1"/>
</dbReference>
<evidence type="ECO:0000259" key="2">
    <source>
        <dbReference type="PROSITE" id="PS50858"/>
    </source>
</evidence>
<evidence type="ECO:0000313" key="3">
    <source>
        <dbReference type="EMBL" id="KAI3438956.1"/>
    </source>
</evidence>
<dbReference type="GO" id="GO:0006351">
    <property type="term" value="P:DNA-templated transcription"/>
    <property type="evidence" value="ECO:0007669"/>
    <property type="project" value="InterPro"/>
</dbReference>
<dbReference type="InterPro" id="IPR035925">
    <property type="entry name" value="BSD_dom_sf"/>
</dbReference>
<dbReference type="AlphaFoldDB" id="A0A9D4Z3K3"/>
<dbReference type="PROSITE" id="PS50858">
    <property type="entry name" value="BSD"/>
    <property type="match status" value="2"/>
</dbReference>
<dbReference type="Proteomes" id="UP001055712">
    <property type="component" value="Unassembled WGS sequence"/>
</dbReference>
<proteinExistence type="predicted"/>
<dbReference type="InterPro" id="IPR005607">
    <property type="entry name" value="BSD_dom"/>
</dbReference>
<comment type="caution">
    <text evidence="3">The sequence shown here is derived from an EMBL/GenBank/DDBJ whole genome shotgun (WGS) entry which is preliminary data.</text>
</comment>
<keyword evidence="4" id="KW-1185">Reference proteome</keyword>
<dbReference type="Pfam" id="PF03909">
    <property type="entry name" value="BSD"/>
    <property type="match status" value="1"/>
</dbReference>
<feature type="region of interest" description="Disordered" evidence="1">
    <location>
        <begin position="448"/>
        <end position="479"/>
    </location>
</feature>
<dbReference type="OrthoDB" id="360521at2759"/>
<dbReference type="GO" id="GO:0000439">
    <property type="term" value="C:transcription factor TFIIH core complex"/>
    <property type="evidence" value="ECO:0007669"/>
    <property type="project" value="InterPro"/>
</dbReference>
<evidence type="ECO:0000313" key="4">
    <source>
        <dbReference type="Proteomes" id="UP001055712"/>
    </source>
</evidence>
<accession>A0A9D4Z3K3</accession>
<feature type="domain" description="BSD" evidence="2">
    <location>
        <begin position="120"/>
        <end position="154"/>
    </location>
</feature>
<dbReference type="PANTHER" id="PTHR12856">
    <property type="entry name" value="TRANSCRIPTION INITIATION FACTOR IIH-RELATED"/>
    <property type="match status" value="1"/>
</dbReference>
<dbReference type="SUPFAM" id="SSF140383">
    <property type="entry name" value="BSD domain-like"/>
    <property type="match status" value="2"/>
</dbReference>